<proteinExistence type="predicted"/>
<gene>
    <name evidence="1" type="ORF">K2173_019127</name>
</gene>
<evidence type="ECO:0000313" key="1">
    <source>
        <dbReference type="EMBL" id="KAJ8755329.1"/>
    </source>
</evidence>
<dbReference type="PANTHER" id="PTHR36376">
    <property type="entry name" value="OS09G0514700 PROTEIN"/>
    <property type="match status" value="1"/>
</dbReference>
<evidence type="ECO:0000313" key="2">
    <source>
        <dbReference type="Proteomes" id="UP001159364"/>
    </source>
</evidence>
<keyword evidence="2" id="KW-1185">Reference proteome</keyword>
<dbReference type="PANTHER" id="PTHR36376:SF1">
    <property type="entry name" value="OS09G0514700 PROTEIN"/>
    <property type="match status" value="1"/>
</dbReference>
<evidence type="ECO:0008006" key="3">
    <source>
        <dbReference type="Google" id="ProtNLM"/>
    </source>
</evidence>
<reference evidence="1 2" key="1">
    <citation type="submission" date="2021-09" db="EMBL/GenBank/DDBJ databases">
        <title>Genomic insights and catalytic innovation underlie evolution of tropane alkaloids biosynthesis.</title>
        <authorList>
            <person name="Wang Y.-J."/>
            <person name="Tian T."/>
            <person name="Huang J.-P."/>
            <person name="Huang S.-X."/>
        </authorList>
    </citation>
    <scope>NUCLEOTIDE SEQUENCE [LARGE SCALE GENOMIC DNA]</scope>
    <source>
        <strain evidence="1">KIB-2018</strain>
        <tissue evidence="1">Leaf</tissue>
    </source>
</reference>
<dbReference type="EMBL" id="JAIWQS010000009">
    <property type="protein sequence ID" value="KAJ8755329.1"/>
    <property type="molecule type" value="Genomic_DNA"/>
</dbReference>
<name>A0AAV8STI9_9ROSI</name>
<comment type="caution">
    <text evidence="1">The sequence shown here is derived from an EMBL/GenBank/DDBJ whole genome shotgun (WGS) entry which is preliminary data.</text>
</comment>
<dbReference type="Proteomes" id="UP001159364">
    <property type="component" value="Linkage Group LG09"/>
</dbReference>
<sequence length="491" mass="54232">MMSSKEVEEFYRNLSRKELQSLCKRCGLPANRSHSEMVESLLSYVRGSFGVSFCKSEDTSGSRFISRQGGSGTRHKKPTIALDNKKENLCKFACRTITVPSSSKENSSYMTKIPAFQFFVSSEEGINLCVDLDANPAEWINKYKNQVYTCDNMINPKSRSLPEELGCIGESNNPTKASFSWSMDPEKSKNVQVEAERPGLVVEGNSPVRTGQTNGNTKVSMPTPILSCRVAVGVSECLDKEQGIISLKPSPNLPSPAFSNTYSVSCKKDGCDAAPDSDLINAPVEKIACDFANSVTADSIHLLAFGHRPSKPEGEVYERSILQNGYDFEVPSLAFPGCLGNLSIEKKLSETGNYHKDASYSLDKSCKILNLVDAKDNACIEPEAFTNISRNDASRNHLPTFLEEQEWSNLVSGRESSVCSEVDYSGGKTSLLFDSLESNVEFHKKRLHVDIEGENGSSECDAKISRRMEQSAGVLPRRSMRLVSKEMYLKR</sequence>
<accession>A0AAV8STI9</accession>
<dbReference type="AlphaFoldDB" id="A0AAV8STI9"/>
<protein>
    <recommendedName>
        <fullName evidence="3">SAP domain-containing protein</fullName>
    </recommendedName>
</protein>
<organism evidence="1 2">
    <name type="scientific">Erythroxylum novogranatense</name>
    <dbReference type="NCBI Taxonomy" id="1862640"/>
    <lineage>
        <taxon>Eukaryota</taxon>
        <taxon>Viridiplantae</taxon>
        <taxon>Streptophyta</taxon>
        <taxon>Embryophyta</taxon>
        <taxon>Tracheophyta</taxon>
        <taxon>Spermatophyta</taxon>
        <taxon>Magnoliopsida</taxon>
        <taxon>eudicotyledons</taxon>
        <taxon>Gunneridae</taxon>
        <taxon>Pentapetalae</taxon>
        <taxon>rosids</taxon>
        <taxon>fabids</taxon>
        <taxon>Malpighiales</taxon>
        <taxon>Erythroxylaceae</taxon>
        <taxon>Erythroxylum</taxon>
    </lineage>
</organism>